<evidence type="ECO:0000313" key="3">
    <source>
        <dbReference type="EMBL" id="OGF14624.1"/>
    </source>
</evidence>
<dbReference type="AlphaFoldDB" id="A0A1F5RJQ5"/>
<dbReference type="Proteomes" id="UP000177691">
    <property type="component" value="Unassembled WGS sequence"/>
</dbReference>
<evidence type="ECO:0000259" key="1">
    <source>
        <dbReference type="Pfam" id="PF00534"/>
    </source>
</evidence>
<name>A0A1F5RJQ5_9BACT</name>
<dbReference type="Pfam" id="PF13439">
    <property type="entry name" value="Glyco_transf_4"/>
    <property type="match status" value="1"/>
</dbReference>
<sequence>MRIFFITSKLNFQTSGGSIEEIDFIIKTMADLGNEVTVITVFSYMNYIQAALPYKVIEENITAKRLLGIQAGIFKILKKYEGRADVFHIDGHIALYGAGWYRMIGGKVPVVGLFNQFLICWPQWISSLFKQPKQNLFNKIKLKVRWWLEKHIGMPLAGKIDLFAFVSPTMRKMYEDFGLHSGERGLVIGDPINIKKIIAENKINVDSYRLRNKKAEPVTLFFSSRMSPGKGFDILLAGFAKVRNKKNFRLILGGAGPEESQVKQMVIDLGLQEYVTLPGWVTKEHLFRYYQEADIFIQADWWPAGTSISLLYAMAFGVPSILPGGGGLQWQAKNSALYFKYRDTDDLARKIEQLGSDYELRAELSRQCYVRLSEDDLNYRKKIEELCERIKKIVKT</sequence>
<dbReference type="GO" id="GO:0016757">
    <property type="term" value="F:glycosyltransferase activity"/>
    <property type="evidence" value="ECO:0007669"/>
    <property type="project" value="InterPro"/>
</dbReference>
<feature type="domain" description="Glycosyltransferase subfamily 4-like N-terminal" evidence="2">
    <location>
        <begin position="26"/>
        <end position="181"/>
    </location>
</feature>
<gene>
    <name evidence="3" type="ORF">A3D54_01630</name>
</gene>
<evidence type="ECO:0000259" key="2">
    <source>
        <dbReference type="Pfam" id="PF13439"/>
    </source>
</evidence>
<dbReference type="InterPro" id="IPR001296">
    <property type="entry name" value="Glyco_trans_1"/>
</dbReference>
<dbReference type="SUPFAM" id="SSF53756">
    <property type="entry name" value="UDP-Glycosyltransferase/glycogen phosphorylase"/>
    <property type="match status" value="1"/>
</dbReference>
<dbReference type="PANTHER" id="PTHR12526">
    <property type="entry name" value="GLYCOSYLTRANSFERASE"/>
    <property type="match status" value="1"/>
</dbReference>
<evidence type="ECO:0000313" key="4">
    <source>
        <dbReference type="Proteomes" id="UP000177691"/>
    </source>
</evidence>
<reference evidence="3 4" key="1">
    <citation type="journal article" date="2016" name="Nat. Commun.">
        <title>Thousands of microbial genomes shed light on interconnected biogeochemical processes in an aquifer system.</title>
        <authorList>
            <person name="Anantharaman K."/>
            <person name="Brown C.T."/>
            <person name="Hug L.A."/>
            <person name="Sharon I."/>
            <person name="Castelle C.J."/>
            <person name="Probst A.J."/>
            <person name="Thomas B.C."/>
            <person name="Singh A."/>
            <person name="Wilkins M.J."/>
            <person name="Karaoz U."/>
            <person name="Brodie E.L."/>
            <person name="Williams K.H."/>
            <person name="Hubbard S.S."/>
            <person name="Banfield J.F."/>
        </authorList>
    </citation>
    <scope>NUCLEOTIDE SEQUENCE [LARGE SCALE GENOMIC DNA]</scope>
</reference>
<protein>
    <recommendedName>
        <fullName evidence="5">Glycosyl transferase family 1 domain-containing protein</fullName>
    </recommendedName>
</protein>
<dbReference type="EMBL" id="MFFU01000062">
    <property type="protein sequence ID" value="OGF14624.1"/>
    <property type="molecule type" value="Genomic_DNA"/>
</dbReference>
<organism evidence="3 4">
    <name type="scientific">Candidatus Falkowbacteria bacterium RIFCSPHIGHO2_02_FULL_45_15</name>
    <dbReference type="NCBI Taxonomy" id="1797987"/>
    <lineage>
        <taxon>Bacteria</taxon>
        <taxon>Candidatus Falkowiibacteriota</taxon>
    </lineage>
</organism>
<feature type="domain" description="Glycosyl transferase family 1" evidence="1">
    <location>
        <begin position="212"/>
        <end position="367"/>
    </location>
</feature>
<evidence type="ECO:0008006" key="5">
    <source>
        <dbReference type="Google" id="ProtNLM"/>
    </source>
</evidence>
<dbReference type="InterPro" id="IPR028098">
    <property type="entry name" value="Glyco_trans_4-like_N"/>
</dbReference>
<dbReference type="Gene3D" id="3.40.50.2000">
    <property type="entry name" value="Glycogen Phosphorylase B"/>
    <property type="match status" value="2"/>
</dbReference>
<dbReference type="Pfam" id="PF00534">
    <property type="entry name" value="Glycos_transf_1"/>
    <property type="match status" value="1"/>
</dbReference>
<comment type="caution">
    <text evidence="3">The sequence shown here is derived from an EMBL/GenBank/DDBJ whole genome shotgun (WGS) entry which is preliminary data.</text>
</comment>
<dbReference type="CDD" id="cd03801">
    <property type="entry name" value="GT4_PimA-like"/>
    <property type="match status" value="1"/>
</dbReference>
<proteinExistence type="predicted"/>
<accession>A0A1F5RJQ5</accession>